<proteinExistence type="predicted"/>
<dbReference type="PANTHER" id="PTHR10000:SF8">
    <property type="entry name" value="HAD SUPERFAMILY HYDROLASE-LIKE, TYPE 3"/>
    <property type="match status" value="1"/>
</dbReference>
<dbReference type="GO" id="GO:0005829">
    <property type="term" value="C:cytosol"/>
    <property type="evidence" value="ECO:0007669"/>
    <property type="project" value="TreeGrafter"/>
</dbReference>
<dbReference type="InterPro" id="IPR036412">
    <property type="entry name" value="HAD-like_sf"/>
</dbReference>
<evidence type="ECO:0000313" key="1">
    <source>
        <dbReference type="EMBL" id="ATG55472.1"/>
    </source>
</evidence>
<name>A0A291GZA1_9MICO</name>
<dbReference type="InterPro" id="IPR023214">
    <property type="entry name" value="HAD_sf"/>
</dbReference>
<dbReference type="RefSeq" id="WP_096799932.1">
    <property type="nucleotide sequence ID" value="NZ_CP023564.1"/>
</dbReference>
<dbReference type="OrthoDB" id="3180855at2"/>
<dbReference type="EMBL" id="CP023564">
    <property type="protein sequence ID" value="ATG55472.1"/>
    <property type="molecule type" value="Genomic_DNA"/>
</dbReference>
<accession>A0A291GZA1</accession>
<dbReference type="GO" id="GO:0000287">
    <property type="term" value="F:magnesium ion binding"/>
    <property type="evidence" value="ECO:0007669"/>
    <property type="project" value="TreeGrafter"/>
</dbReference>
<gene>
    <name evidence="1" type="ORF">CFK41_12350</name>
</gene>
<evidence type="ECO:0000313" key="2">
    <source>
        <dbReference type="Proteomes" id="UP000217889"/>
    </source>
</evidence>
<dbReference type="Pfam" id="PF08282">
    <property type="entry name" value="Hydrolase_3"/>
    <property type="match status" value="1"/>
</dbReference>
<dbReference type="PANTHER" id="PTHR10000">
    <property type="entry name" value="PHOSPHOSERINE PHOSPHATASE"/>
    <property type="match status" value="1"/>
</dbReference>
<keyword evidence="2" id="KW-1185">Reference proteome</keyword>
<dbReference type="GO" id="GO:0016791">
    <property type="term" value="F:phosphatase activity"/>
    <property type="evidence" value="ECO:0007669"/>
    <property type="project" value="TreeGrafter"/>
</dbReference>
<dbReference type="KEGG" id="bgg:CFK41_12350"/>
<protein>
    <submittedName>
        <fullName evidence="1">Haloacid dehalogenase</fullName>
    </submittedName>
</protein>
<dbReference type="Gene3D" id="3.40.50.1000">
    <property type="entry name" value="HAD superfamily/HAD-like"/>
    <property type="match status" value="1"/>
</dbReference>
<dbReference type="SUPFAM" id="SSF56784">
    <property type="entry name" value="HAD-like"/>
    <property type="match status" value="1"/>
</dbReference>
<reference evidence="1 2" key="1">
    <citation type="journal article" date="2014" name="Int. J. Syst. Evol. Microbiol.">
        <title>Brachybacterium ginsengisoli sp. nov., isolated from soil of a ginseng field.</title>
        <authorList>
            <person name="Hoang V.A."/>
            <person name="Kim Y.J."/>
            <person name="Nguyen N.L."/>
            <person name="Yang D.C."/>
        </authorList>
    </citation>
    <scope>NUCLEOTIDE SEQUENCE [LARGE SCALE GENOMIC DNA]</scope>
    <source>
        <strain evidence="1 2">DCY80</strain>
    </source>
</reference>
<organism evidence="1 2">
    <name type="scientific">Brachybacterium ginsengisoli</name>
    <dbReference type="NCBI Taxonomy" id="1331682"/>
    <lineage>
        <taxon>Bacteria</taxon>
        <taxon>Bacillati</taxon>
        <taxon>Actinomycetota</taxon>
        <taxon>Actinomycetes</taxon>
        <taxon>Micrococcales</taxon>
        <taxon>Dermabacteraceae</taxon>
        <taxon>Brachybacterium</taxon>
    </lineage>
</organism>
<dbReference type="Gene3D" id="3.30.1240.10">
    <property type="match status" value="1"/>
</dbReference>
<dbReference type="Proteomes" id="UP000217889">
    <property type="component" value="Chromosome"/>
</dbReference>
<dbReference type="AlphaFoldDB" id="A0A291GZA1"/>
<sequence length="276" mass="28959">MADSRCVFIDYDGTLALQGVVPPAHAEAVRRARARGHVILLCTGRCASIIAPEVMALFDGVVASAGGWIRLGEELLEDQRFPDQLGRRAVEVLQSHDVPFVLETPDALVCTARSADELRSRVDPSSPAPAEGSLGRGIQDLVEAISVPEDPAECSFAKISVWGSPVRVEDLAEEIGPEVGALPNSIQDEVSSGELHLRAIDKADGVRRVAEHLGIDLSATVGIGDGMNDLGMLRAAGTAIAIEGAPEAVLEAAEGVTVPGPLEHGIVVAFERLGML</sequence>